<evidence type="ECO:0000256" key="1">
    <source>
        <dbReference type="SAM" id="MobiDB-lite"/>
    </source>
</evidence>
<accession>A0A9X3EMZ9</accession>
<feature type="region of interest" description="Disordered" evidence="1">
    <location>
        <begin position="1"/>
        <end position="48"/>
    </location>
</feature>
<feature type="region of interest" description="Disordered" evidence="1">
    <location>
        <begin position="152"/>
        <end position="306"/>
    </location>
</feature>
<dbReference type="AlphaFoldDB" id="A0A9X3EMZ9"/>
<feature type="compositionally biased region" description="Low complexity" evidence="1">
    <location>
        <begin position="221"/>
        <end position="236"/>
    </location>
</feature>
<gene>
    <name evidence="3" type="ORF">OV079_14175</name>
</gene>
<feature type="compositionally biased region" description="Low complexity" evidence="1">
    <location>
        <begin position="363"/>
        <end position="376"/>
    </location>
</feature>
<keyword evidence="4" id="KW-1185">Reference proteome</keyword>
<organism evidence="3 4">
    <name type="scientific">Nannocystis pusilla</name>
    <dbReference type="NCBI Taxonomy" id="889268"/>
    <lineage>
        <taxon>Bacteria</taxon>
        <taxon>Pseudomonadati</taxon>
        <taxon>Myxococcota</taxon>
        <taxon>Polyangia</taxon>
        <taxon>Nannocystales</taxon>
        <taxon>Nannocystaceae</taxon>
        <taxon>Nannocystis</taxon>
    </lineage>
</organism>
<name>A0A9X3EMZ9_9BACT</name>
<feature type="compositionally biased region" description="Low complexity" evidence="1">
    <location>
        <begin position="386"/>
        <end position="420"/>
    </location>
</feature>
<feature type="compositionally biased region" description="Basic and acidic residues" evidence="1">
    <location>
        <begin position="175"/>
        <end position="184"/>
    </location>
</feature>
<feature type="compositionally biased region" description="Basic and acidic residues" evidence="1">
    <location>
        <begin position="237"/>
        <end position="252"/>
    </location>
</feature>
<feature type="transmembrane region" description="Helical" evidence="2">
    <location>
        <begin position="510"/>
        <end position="529"/>
    </location>
</feature>
<evidence type="ECO:0000313" key="3">
    <source>
        <dbReference type="EMBL" id="MCY1006676.1"/>
    </source>
</evidence>
<dbReference type="EMBL" id="JAPNKE010000002">
    <property type="protein sequence ID" value="MCY1006676.1"/>
    <property type="molecule type" value="Genomic_DNA"/>
</dbReference>
<comment type="caution">
    <text evidence="3">The sequence shown here is derived from an EMBL/GenBank/DDBJ whole genome shotgun (WGS) entry which is preliminary data.</text>
</comment>
<protein>
    <submittedName>
        <fullName evidence="3">Uncharacterized protein</fullName>
    </submittedName>
</protein>
<evidence type="ECO:0000256" key="2">
    <source>
        <dbReference type="SAM" id="Phobius"/>
    </source>
</evidence>
<dbReference type="RefSeq" id="WP_267768979.1">
    <property type="nucleotide sequence ID" value="NZ_JAPNKE010000002.1"/>
</dbReference>
<reference evidence="3" key="1">
    <citation type="submission" date="2022-11" db="EMBL/GenBank/DDBJ databases">
        <title>Minimal conservation of predation-associated metabolite biosynthetic gene clusters underscores biosynthetic potential of Myxococcota including descriptions for ten novel species: Archangium lansinium sp. nov., Myxococcus landrumus sp. nov., Nannocystis bai.</title>
        <authorList>
            <person name="Ahearne A."/>
            <person name="Stevens C."/>
            <person name="Phillips K."/>
        </authorList>
    </citation>
    <scope>NUCLEOTIDE SEQUENCE</scope>
    <source>
        <strain evidence="3">Na p29</strain>
    </source>
</reference>
<feature type="compositionally biased region" description="Acidic residues" evidence="1">
    <location>
        <begin position="427"/>
        <end position="438"/>
    </location>
</feature>
<dbReference type="Proteomes" id="UP001150924">
    <property type="component" value="Unassembled WGS sequence"/>
</dbReference>
<keyword evidence="2" id="KW-1133">Transmembrane helix</keyword>
<feature type="compositionally biased region" description="Basic and acidic residues" evidence="1">
    <location>
        <begin position="292"/>
        <end position="302"/>
    </location>
</feature>
<feature type="region of interest" description="Disordered" evidence="1">
    <location>
        <begin position="337"/>
        <end position="450"/>
    </location>
</feature>
<keyword evidence="2" id="KW-0812">Transmembrane</keyword>
<sequence length="556" mass="56166">MLGEHDEAMGEADPTDQHARLHRRAHEALADAASRGHERARRGSIGAQPLGFTGQLAAHALEAGTVLEGRGLADEEDRRATEVAARGLVQALELGLAGAHGDVEAAIVDDGGEILGTQPELAGEDGAGGGIGEADGEAIAAVAVEHSQGGLLAAAGAGPEQEAEDPGVAQVLDHAGGDGDDAHADGALMIGDEPPQVEPHAESSGGEGVEEGGDRQGGVDGADVQGEGRAVVGARGRCSEEHGGERGGEEHAGTVTRRGGLFKPGRKTAAPSERRGGIRRCLSSALGRPRRRLSEAGTRRGDASGQPVAAFRAPGAVVVSRPVLRVALHVLVSGSLLAGPPTTREYTGDDAVIDAPGAGGATPAGPEAPGAETTPAVPEPLPAQPPAGAVAPTGAPMSTEGTSSASATAPSASTPETTTPPVQPEGPAEDEEDEDEVPYDPLVDSPEAQRARSWVRSGAVFIGIGAVLTGGGIAMSQAKVNTLEQQEACDPRQDHAGNGCLEPARNRATAALLIPGVLLLAGGIAMLTVGKLQQKRLRADLRASRREVVLGLQWAF</sequence>
<keyword evidence="2" id="KW-0472">Membrane</keyword>
<evidence type="ECO:0000313" key="4">
    <source>
        <dbReference type="Proteomes" id="UP001150924"/>
    </source>
</evidence>
<feature type="compositionally biased region" description="Basic and acidic residues" evidence="1">
    <location>
        <begin position="26"/>
        <end position="37"/>
    </location>
</feature>
<proteinExistence type="predicted"/>